<proteinExistence type="predicted"/>
<reference evidence="1 2" key="1">
    <citation type="submission" date="2018-11" db="EMBL/GenBank/DDBJ databases">
        <title>Draft genome sequence of Ferruginibacter sp. BO-59.</title>
        <authorList>
            <person name="Im W.T."/>
        </authorList>
    </citation>
    <scope>NUCLEOTIDE SEQUENCE [LARGE SCALE GENOMIC DNA]</scope>
    <source>
        <strain evidence="1 2">BO-59</strain>
    </source>
</reference>
<evidence type="ECO:0000313" key="1">
    <source>
        <dbReference type="EMBL" id="RNI39930.1"/>
    </source>
</evidence>
<organism evidence="1 2">
    <name type="scientific">Hanamia caeni</name>
    <dbReference type="NCBI Taxonomy" id="2294116"/>
    <lineage>
        <taxon>Bacteria</taxon>
        <taxon>Pseudomonadati</taxon>
        <taxon>Bacteroidota</taxon>
        <taxon>Chitinophagia</taxon>
        <taxon>Chitinophagales</taxon>
        <taxon>Chitinophagaceae</taxon>
        <taxon>Hanamia</taxon>
    </lineage>
</organism>
<dbReference type="PANTHER" id="PTHR35866">
    <property type="entry name" value="PUTATIVE-RELATED"/>
    <property type="match status" value="1"/>
</dbReference>
<dbReference type="AlphaFoldDB" id="A0A3M9NQ56"/>
<evidence type="ECO:0000313" key="2">
    <source>
        <dbReference type="Proteomes" id="UP000267223"/>
    </source>
</evidence>
<dbReference type="Pfam" id="PF03692">
    <property type="entry name" value="CxxCxxCC"/>
    <property type="match status" value="1"/>
</dbReference>
<dbReference type="RefSeq" id="WP_123118821.1">
    <property type="nucleotide sequence ID" value="NZ_RJJR01000001.1"/>
</dbReference>
<gene>
    <name evidence="1" type="ORF">EFY79_01105</name>
</gene>
<dbReference type="Proteomes" id="UP000267223">
    <property type="component" value="Unassembled WGS sequence"/>
</dbReference>
<dbReference type="InterPro" id="IPR005358">
    <property type="entry name" value="Puta_zinc/iron-chelating_dom"/>
</dbReference>
<name>A0A3M9NQ56_9BACT</name>
<keyword evidence="2" id="KW-1185">Reference proteome</keyword>
<dbReference type="OrthoDB" id="665764at2"/>
<accession>A0A3M9NQ56</accession>
<protein>
    <submittedName>
        <fullName evidence="1">YkgJ family cysteine cluster protein</fullName>
    </submittedName>
</protein>
<comment type="caution">
    <text evidence="1">The sequence shown here is derived from an EMBL/GenBank/DDBJ whole genome shotgun (WGS) entry which is preliminary data.</text>
</comment>
<dbReference type="EMBL" id="RJJR01000001">
    <property type="protein sequence ID" value="RNI39930.1"/>
    <property type="molecule type" value="Genomic_DNA"/>
</dbReference>
<sequence length="192" mass="22575">MNSIHLKRLKKNFDLRRKSYRYFITRIESKPPANLDNLMEDAEKKVWQEINCLSCANCCKVMSPTYTTADIKRISAHLGMRPKDFKEKWLYREKKNNDWMNRSQPCQFLDLTTNMCSIYEVRPADCADFPHFHRRPSTDYFYIHKQNIEYCPATMLLVEKLKASIPAQYLAANRFSAVNEISVNSNEDEAGT</sequence>
<dbReference type="PANTHER" id="PTHR35866:SF1">
    <property type="entry name" value="YKGJ FAMILY CYSTEINE CLUSTER PROTEIN"/>
    <property type="match status" value="1"/>
</dbReference>